<gene>
    <name evidence="2" type="ORF">GCM10010411_62560</name>
</gene>
<accession>A0ABP6CJE2</accession>
<protein>
    <recommendedName>
        <fullName evidence="1">HTH cro/C1-type domain-containing protein</fullName>
    </recommendedName>
</protein>
<dbReference type="SMART" id="SM00530">
    <property type="entry name" value="HTH_XRE"/>
    <property type="match status" value="1"/>
</dbReference>
<dbReference type="Pfam" id="PF13560">
    <property type="entry name" value="HTH_31"/>
    <property type="match status" value="1"/>
</dbReference>
<dbReference type="InterPro" id="IPR010982">
    <property type="entry name" value="Lambda_DNA-bd_dom_sf"/>
</dbReference>
<sequence>MATKCQQCPACKVAVLNRYNSDPLCGPCLRAARDAEGIVPLWVWDSLPMRQALARTDPGAFLAVLRAAAGLSQLELANLVEGWSQSTVSLIERGQRATLYDVRELLRVADAVDMPREALLPLIMGRQDATLESESRIFGSGKGELDRRTFNVMAAGLALPVVLPQVQIPERVGTAHVHYLRNCAERLYRRDQNVGGAALLRQAVRQFHRARQMLDESDYPAPIGRELLAVAGDLATCAGWLAFDAGDLVSARQLYGEALLMAGSADDAVLHTHVLTNMSMLSCYVARTSGRRKLAREGLRFAEQAADVARHEPSPPLHTLISLRRSNAAALLGDSHTFKSAIKRAKVELDRGPHADDPEWIRFVGAAEVIGHEAAGHLNLGHPDRAERLYRSVLDDSTLDSSRNRAYYGALLAGALLEQGDETQAIGEGMAVLPALSHGVTSVRTLNELRPLRLAANNKTEEFCVRFDQAARALSAA</sequence>
<reference evidence="3" key="1">
    <citation type="journal article" date="2019" name="Int. J. Syst. Evol. Microbiol.">
        <title>The Global Catalogue of Microorganisms (GCM) 10K type strain sequencing project: providing services to taxonomists for standard genome sequencing and annotation.</title>
        <authorList>
            <consortium name="The Broad Institute Genomics Platform"/>
            <consortium name="The Broad Institute Genome Sequencing Center for Infectious Disease"/>
            <person name="Wu L."/>
            <person name="Ma J."/>
        </authorList>
    </citation>
    <scope>NUCLEOTIDE SEQUENCE [LARGE SCALE GENOMIC DNA]</scope>
    <source>
        <strain evidence="3">JCM 6833</strain>
    </source>
</reference>
<evidence type="ECO:0000313" key="3">
    <source>
        <dbReference type="Proteomes" id="UP001501509"/>
    </source>
</evidence>
<comment type="caution">
    <text evidence="2">The sequence shown here is derived from an EMBL/GenBank/DDBJ whole genome shotgun (WGS) entry which is preliminary data.</text>
</comment>
<dbReference type="SUPFAM" id="SSF47413">
    <property type="entry name" value="lambda repressor-like DNA-binding domains"/>
    <property type="match status" value="1"/>
</dbReference>
<name>A0ABP6CJE2_9ACTN</name>
<dbReference type="PROSITE" id="PS50943">
    <property type="entry name" value="HTH_CROC1"/>
    <property type="match status" value="1"/>
</dbReference>
<keyword evidence="3" id="KW-1185">Reference proteome</keyword>
<feature type="domain" description="HTH cro/C1-type" evidence="1">
    <location>
        <begin position="62"/>
        <end position="119"/>
    </location>
</feature>
<dbReference type="RefSeq" id="WP_344546072.1">
    <property type="nucleotide sequence ID" value="NZ_BAAATD010000009.1"/>
</dbReference>
<organism evidence="2 3">
    <name type="scientific">Actinomadura fulvescens</name>
    <dbReference type="NCBI Taxonomy" id="46160"/>
    <lineage>
        <taxon>Bacteria</taxon>
        <taxon>Bacillati</taxon>
        <taxon>Actinomycetota</taxon>
        <taxon>Actinomycetes</taxon>
        <taxon>Streptosporangiales</taxon>
        <taxon>Thermomonosporaceae</taxon>
        <taxon>Actinomadura</taxon>
    </lineage>
</organism>
<dbReference type="Gene3D" id="1.10.260.40">
    <property type="entry name" value="lambda repressor-like DNA-binding domains"/>
    <property type="match status" value="1"/>
</dbReference>
<evidence type="ECO:0000259" key="1">
    <source>
        <dbReference type="PROSITE" id="PS50943"/>
    </source>
</evidence>
<evidence type="ECO:0000313" key="2">
    <source>
        <dbReference type="EMBL" id="GAA2618586.1"/>
    </source>
</evidence>
<dbReference type="InterPro" id="IPR001387">
    <property type="entry name" value="Cro/C1-type_HTH"/>
</dbReference>
<dbReference type="EMBL" id="BAAATD010000009">
    <property type="protein sequence ID" value="GAA2618586.1"/>
    <property type="molecule type" value="Genomic_DNA"/>
</dbReference>
<dbReference type="CDD" id="cd00093">
    <property type="entry name" value="HTH_XRE"/>
    <property type="match status" value="1"/>
</dbReference>
<proteinExistence type="predicted"/>
<dbReference type="Proteomes" id="UP001501509">
    <property type="component" value="Unassembled WGS sequence"/>
</dbReference>